<evidence type="ECO:0000313" key="1">
    <source>
        <dbReference type="EMBL" id="KXU13975.1"/>
    </source>
</evidence>
<organism evidence="1 2">
    <name type="scientific">Streptococcus mitis</name>
    <dbReference type="NCBI Taxonomy" id="28037"/>
    <lineage>
        <taxon>Bacteria</taxon>
        <taxon>Bacillati</taxon>
        <taxon>Bacillota</taxon>
        <taxon>Bacilli</taxon>
        <taxon>Lactobacillales</taxon>
        <taxon>Streptococcaceae</taxon>
        <taxon>Streptococcus</taxon>
        <taxon>Streptococcus mitis group</taxon>
    </lineage>
</organism>
<dbReference type="EMBL" id="LQZD01000180">
    <property type="protein sequence ID" value="KXU13975.1"/>
    <property type="molecule type" value="Genomic_DNA"/>
</dbReference>
<proteinExistence type="predicted"/>
<protein>
    <submittedName>
        <fullName evidence="1">Uncharacterized protein</fullName>
    </submittedName>
</protein>
<dbReference type="AlphaFoldDB" id="A0A139RH23"/>
<accession>A0A139RH23</accession>
<gene>
    <name evidence="1" type="ORF">SMIDD22_00602</name>
</gene>
<dbReference type="Proteomes" id="UP000070779">
    <property type="component" value="Unassembled WGS sequence"/>
</dbReference>
<name>A0A139RH23_STRMT</name>
<sequence>MVEDDCVAEGSIFSSFLFAPQDAKTKTVRIAENIIKNFFMLTSLTHPMQIYGF</sequence>
<reference evidence="1 2" key="1">
    <citation type="submission" date="2016-01" db="EMBL/GenBank/DDBJ databases">
        <title>Highly variable Streptococcus oralis are common among viridans streptococci isolated from primates.</title>
        <authorList>
            <person name="Denapaite D."/>
            <person name="Rieger M."/>
            <person name="Koendgen S."/>
            <person name="Brueckner R."/>
            <person name="Ochigava I."/>
            <person name="Kappeler P."/>
            <person name="Maetz-Rensing K."/>
            <person name="Leendertz F."/>
            <person name="Hakenbeck R."/>
        </authorList>
    </citation>
    <scope>NUCLEOTIDE SEQUENCE [LARGE SCALE GENOMIC DNA]</scope>
    <source>
        <strain evidence="1 2">DD22</strain>
    </source>
</reference>
<evidence type="ECO:0000313" key="2">
    <source>
        <dbReference type="Proteomes" id="UP000070779"/>
    </source>
</evidence>
<comment type="caution">
    <text evidence="1">The sequence shown here is derived from an EMBL/GenBank/DDBJ whole genome shotgun (WGS) entry which is preliminary data.</text>
</comment>